<proteinExistence type="predicted"/>
<feature type="compositionally biased region" description="Basic and acidic residues" evidence="1">
    <location>
        <begin position="109"/>
        <end position="118"/>
    </location>
</feature>
<feature type="compositionally biased region" description="Polar residues" evidence="1">
    <location>
        <begin position="121"/>
        <end position="137"/>
    </location>
</feature>
<feature type="signal peptide" evidence="2">
    <location>
        <begin position="1"/>
        <end position="21"/>
    </location>
</feature>
<dbReference type="RefSeq" id="XP_022662298.1">
    <property type="nucleotide sequence ID" value="XM_022806563.1"/>
</dbReference>
<evidence type="ECO:0000313" key="3">
    <source>
        <dbReference type="EnsemblMetazoa" id="XP_022662298"/>
    </source>
</evidence>
<dbReference type="GeneID" id="111250798"/>
<dbReference type="EnsemblMetazoa" id="XM_022806563">
    <property type="protein sequence ID" value="XP_022662298"/>
    <property type="gene ID" value="LOC111250798"/>
</dbReference>
<keyword evidence="2" id="KW-0732">Signal</keyword>
<dbReference type="Proteomes" id="UP000594260">
    <property type="component" value="Unplaced"/>
</dbReference>
<protein>
    <recommendedName>
        <fullName evidence="5">Secreted protein</fullName>
    </recommendedName>
</protein>
<evidence type="ECO:0000256" key="1">
    <source>
        <dbReference type="SAM" id="MobiDB-lite"/>
    </source>
</evidence>
<dbReference type="OrthoDB" id="10461413at2759"/>
<reference evidence="3" key="1">
    <citation type="submission" date="2021-01" db="UniProtKB">
        <authorList>
            <consortium name="EnsemblMetazoa"/>
        </authorList>
    </citation>
    <scope>IDENTIFICATION</scope>
</reference>
<accession>A0A7M7K6B0</accession>
<organism evidence="3 4">
    <name type="scientific">Varroa destructor</name>
    <name type="common">Honeybee mite</name>
    <dbReference type="NCBI Taxonomy" id="109461"/>
    <lineage>
        <taxon>Eukaryota</taxon>
        <taxon>Metazoa</taxon>
        <taxon>Ecdysozoa</taxon>
        <taxon>Arthropoda</taxon>
        <taxon>Chelicerata</taxon>
        <taxon>Arachnida</taxon>
        <taxon>Acari</taxon>
        <taxon>Parasitiformes</taxon>
        <taxon>Mesostigmata</taxon>
        <taxon>Gamasina</taxon>
        <taxon>Dermanyssoidea</taxon>
        <taxon>Varroidae</taxon>
        <taxon>Varroa</taxon>
    </lineage>
</organism>
<feature type="region of interest" description="Disordered" evidence="1">
    <location>
        <begin position="98"/>
        <end position="137"/>
    </location>
</feature>
<evidence type="ECO:0008006" key="5">
    <source>
        <dbReference type="Google" id="ProtNLM"/>
    </source>
</evidence>
<dbReference type="KEGG" id="vde:111250798"/>
<sequence>MKDPKILALIFAPILLSIAWGETPRRPVFVCVEMPADANDVTPESLLKIEQALNTSGAFLTTQITRPHRIENLQNRSPNEVRPLTTSKIPSVDVQPAFQRDWPRPPIKPTERKREGRRALLNNSLTPRTVQGVSDLSPPSDTGILLHRPIGLGDLESLFQRTLIDACKSVYSDILSRSPHATPFRHRNCSVLCVYGSPPVDIPEGGMCYQQRNFVGTPGRCRNGECVISGKPFEFDFPTEQYGTSNPFSLAPYAPGFTPDVHVPQRAIKDTAERS</sequence>
<evidence type="ECO:0000256" key="2">
    <source>
        <dbReference type="SAM" id="SignalP"/>
    </source>
</evidence>
<evidence type="ECO:0000313" key="4">
    <source>
        <dbReference type="Proteomes" id="UP000594260"/>
    </source>
</evidence>
<dbReference type="AlphaFoldDB" id="A0A7M7K6B0"/>
<dbReference type="InParanoid" id="A0A7M7K6B0"/>
<feature type="chain" id="PRO_5029500780" description="Secreted protein" evidence="2">
    <location>
        <begin position="22"/>
        <end position="275"/>
    </location>
</feature>
<name>A0A7M7K6B0_VARDE</name>
<keyword evidence="4" id="KW-1185">Reference proteome</keyword>